<dbReference type="EMBL" id="JAHRHJ020000007">
    <property type="protein sequence ID" value="KAH9308006.1"/>
    <property type="molecule type" value="Genomic_DNA"/>
</dbReference>
<dbReference type="Proteomes" id="UP000824469">
    <property type="component" value="Unassembled WGS sequence"/>
</dbReference>
<gene>
    <name evidence="2" type="ORF">KI387_035917</name>
</gene>
<dbReference type="AlphaFoldDB" id="A0AA38FPT3"/>
<protein>
    <submittedName>
        <fullName evidence="2">Uncharacterized protein</fullName>
    </submittedName>
</protein>
<evidence type="ECO:0000256" key="1">
    <source>
        <dbReference type="SAM" id="Phobius"/>
    </source>
</evidence>
<sequence length="80" mass="9275">MHFHRMRRTLFRGLGYYVSHAFHMLHHLVTFFVTYSPIGMLIGTPSDYQGSAVSGPSLWRMFIVFWGSRSSGDVLPLRQQ</sequence>
<keyword evidence="3" id="KW-1185">Reference proteome</keyword>
<organism evidence="2 3">
    <name type="scientific">Taxus chinensis</name>
    <name type="common">Chinese yew</name>
    <name type="synonym">Taxus wallichiana var. chinensis</name>
    <dbReference type="NCBI Taxonomy" id="29808"/>
    <lineage>
        <taxon>Eukaryota</taxon>
        <taxon>Viridiplantae</taxon>
        <taxon>Streptophyta</taxon>
        <taxon>Embryophyta</taxon>
        <taxon>Tracheophyta</taxon>
        <taxon>Spermatophyta</taxon>
        <taxon>Pinopsida</taxon>
        <taxon>Pinidae</taxon>
        <taxon>Conifers II</taxon>
        <taxon>Cupressales</taxon>
        <taxon>Taxaceae</taxon>
        <taxon>Taxus</taxon>
    </lineage>
</organism>
<reference evidence="2 3" key="1">
    <citation type="journal article" date="2021" name="Nat. Plants">
        <title>The Taxus genome provides insights into paclitaxel biosynthesis.</title>
        <authorList>
            <person name="Xiong X."/>
            <person name="Gou J."/>
            <person name="Liao Q."/>
            <person name="Li Y."/>
            <person name="Zhou Q."/>
            <person name="Bi G."/>
            <person name="Li C."/>
            <person name="Du R."/>
            <person name="Wang X."/>
            <person name="Sun T."/>
            <person name="Guo L."/>
            <person name="Liang H."/>
            <person name="Lu P."/>
            <person name="Wu Y."/>
            <person name="Zhang Z."/>
            <person name="Ro D.K."/>
            <person name="Shang Y."/>
            <person name="Huang S."/>
            <person name="Yan J."/>
        </authorList>
    </citation>
    <scope>NUCLEOTIDE SEQUENCE [LARGE SCALE GENOMIC DNA]</scope>
    <source>
        <strain evidence="2">Ta-2019</strain>
    </source>
</reference>
<comment type="caution">
    <text evidence="2">The sequence shown here is derived from an EMBL/GenBank/DDBJ whole genome shotgun (WGS) entry which is preliminary data.</text>
</comment>
<keyword evidence="1" id="KW-1133">Transmembrane helix</keyword>
<accession>A0AA38FPT3</accession>
<name>A0AA38FPT3_TAXCH</name>
<feature type="non-terminal residue" evidence="2">
    <location>
        <position position="80"/>
    </location>
</feature>
<feature type="transmembrane region" description="Helical" evidence="1">
    <location>
        <begin position="21"/>
        <end position="42"/>
    </location>
</feature>
<keyword evidence="1" id="KW-0472">Membrane</keyword>
<evidence type="ECO:0000313" key="3">
    <source>
        <dbReference type="Proteomes" id="UP000824469"/>
    </source>
</evidence>
<proteinExistence type="predicted"/>
<keyword evidence="1" id="KW-0812">Transmembrane</keyword>
<evidence type="ECO:0000313" key="2">
    <source>
        <dbReference type="EMBL" id="KAH9308006.1"/>
    </source>
</evidence>